<dbReference type="InterPro" id="IPR036188">
    <property type="entry name" value="FAD/NAD-bd_sf"/>
</dbReference>
<dbReference type="PIRSF" id="PIRSF000137">
    <property type="entry name" value="Alcohol_oxidase"/>
    <property type="match status" value="1"/>
</dbReference>
<keyword evidence="2" id="KW-0285">Flavoprotein</keyword>
<dbReference type="SUPFAM" id="SSF51905">
    <property type="entry name" value="FAD/NAD(P)-binding domain"/>
    <property type="match status" value="1"/>
</dbReference>
<dbReference type="EMBL" id="JASPKZ010005289">
    <property type="protein sequence ID" value="KAJ9588981.1"/>
    <property type="molecule type" value="Genomic_DNA"/>
</dbReference>
<dbReference type="PANTHER" id="PTHR11552">
    <property type="entry name" value="GLUCOSE-METHANOL-CHOLINE GMC OXIDOREDUCTASE"/>
    <property type="match status" value="1"/>
</dbReference>
<gene>
    <name evidence="5" type="ORF">L9F63_017716</name>
</gene>
<feature type="chain" id="PRO_5042095668" description="Glucose-methanol-choline oxidoreductase N-terminal domain-containing protein" evidence="3">
    <location>
        <begin position="23"/>
        <end position="594"/>
    </location>
</feature>
<name>A0AAD7ZYG9_DIPPU</name>
<dbReference type="GO" id="GO:0050660">
    <property type="term" value="F:flavin adenine dinucleotide binding"/>
    <property type="evidence" value="ECO:0007669"/>
    <property type="project" value="InterPro"/>
</dbReference>
<dbReference type="Gene3D" id="3.50.50.60">
    <property type="entry name" value="FAD/NAD(P)-binding domain"/>
    <property type="match status" value="1"/>
</dbReference>
<evidence type="ECO:0000313" key="6">
    <source>
        <dbReference type="Proteomes" id="UP001233999"/>
    </source>
</evidence>
<dbReference type="AlphaFoldDB" id="A0AAD7ZYG9"/>
<keyword evidence="3" id="KW-0732">Signal</keyword>
<sequence>MACPMSATLCTILSLLPYNLEYQTPADLASPKQLHDGDVYDFIIVGAGPAGSVLANRLSEIPSWKVLLLESGGEELKLGEIPSFQPFLSQTRFTWNYTTVPDDRICAGAPCLWVTGRGLGGGSLHNNMVYNRGNRHTFDEWEQMGNAGWGYEEMIYYFRKSENNQDPLISRDKIYHSTKGPQTVSQFPYVDKNVKKIIEAFHELGYPDTDINGVNQTGVCLMQHLQKDGARQSSAKSFLYPIREKRTNLKIVTNVRVTRVIINPQTKEAEGVEYAWENKRDVKGKMFARKEVIISTGSMASPQLLMLSGVGPNKTLVPLGIDVIQNLPVGQNYQNHIESGSLNFTLNDTNTMMPNDEETLRDFLDYFTKRRGPLASEGFFDVSAYISSRYTDSSYPDIQIYFYPRVIYESDNERKEYLPPMCYYNTLSAVVFLMTVESRGYVTINTTDPFSYPLIYPNLLSEEKDMNALIDGYNFLLNNFSKSGVLIKNGIILDRTPLEQCKQYQYASDDYWRCHVSYNTAPVFHFSGSCKMGPSDDPTAVVDPQLRVHGIKNLRAADSSIQPKIVNGNTNAIALAIGEKAGELIKKSWIKNDI</sequence>
<dbReference type="PROSITE" id="PS00624">
    <property type="entry name" value="GMC_OXRED_2"/>
    <property type="match status" value="1"/>
</dbReference>
<dbReference type="Pfam" id="PF05199">
    <property type="entry name" value="GMC_oxred_C"/>
    <property type="match status" value="1"/>
</dbReference>
<accession>A0AAD7ZYG9</accession>
<keyword evidence="2" id="KW-0274">FAD</keyword>
<feature type="domain" description="Glucose-methanol-choline oxidoreductase N-terminal" evidence="4">
    <location>
        <begin position="297"/>
        <end position="311"/>
    </location>
</feature>
<feature type="signal peptide" evidence="3">
    <location>
        <begin position="1"/>
        <end position="22"/>
    </location>
</feature>
<comment type="cofactor">
    <cofactor evidence="2">
        <name>FAD</name>
        <dbReference type="ChEBI" id="CHEBI:57692"/>
    </cofactor>
</comment>
<evidence type="ECO:0000256" key="1">
    <source>
        <dbReference type="ARBA" id="ARBA00010790"/>
    </source>
</evidence>
<evidence type="ECO:0000256" key="2">
    <source>
        <dbReference type="PIRSR" id="PIRSR000137-2"/>
    </source>
</evidence>
<evidence type="ECO:0000313" key="5">
    <source>
        <dbReference type="EMBL" id="KAJ9588981.1"/>
    </source>
</evidence>
<feature type="binding site" evidence="2">
    <location>
        <position position="257"/>
    </location>
    <ligand>
        <name>FAD</name>
        <dbReference type="ChEBI" id="CHEBI:57692"/>
    </ligand>
</feature>
<reference evidence="5" key="1">
    <citation type="journal article" date="2023" name="IScience">
        <title>Live-bearing cockroach genome reveals convergent evolutionary mechanisms linked to viviparity in insects and beyond.</title>
        <authorList>
            <person name="Fouks B."/>
            <person name="Harrison M.C."/>
            <person name="Mikhailova A.A."/>
            <person name="Marchal E."/>
            <person name="English S."/>
            <person name="Carruthers M."/>
            <person name="Jennings E.C."/>
            <person name="Chiamaka E.L."/>
            <person name="Frigard R.A."/>
            <person name="Pippel M."/>
            <person name="Attardo G.M."/>
            <person name="Benoit J.B."/>
            <person name="Bornberg-Bauer E."/>
            <person name="Tobe S.S."/>
        </authorList>
    </citation>
    <scope>NUCLEOTIDE SEQUENCE</scope>
    <source>
        <strain evidence="5">Stay&amp;Tobe</strain>
    </source>
</reference>
<dbReference type="InterPro" id="IPR007867">
    <property type="entry name" value="GMC_OxRtase_C"/>
</dbReference>
<reference evidence="5" key="2">
    <citation type="submission" date="2023-05" db="EMBL/GenBank/DDBJ databases">
        <authorList>
            <person name="Fouks B."/>
        </authorList>
    </citation>
    <scope>NUCLEOTIDE SEQUENCE</scope>
    <source>
        <strain evidence="5">Stay&amp;Tobe</strain>
        <tissue evidence="5">Testes</tissue>
    </source>
</reference>
<dbReference type="Pfam" id="PF00732">
    <property type="entry name" value="GMC_oxred_N"/>
    <property type="match status" value="1"/>
</dbReference>
<dbReference type="GO" id="GO:0016614">
    <property type="term" value="F:oxidoreductase activity, acting on CH-OH group of donors"/>
    <property type="evidence" value="ECO:0007669"/>
    <property type="project" value="InterPro"/>
</dbReference>
<dbReference type="SUPFAM" id="SSF54373">
    <property type="entry name" value="FAD-linked reductases, C-terminal domain"/>
    <property type="match status" value="1"/>
</dbReference>
<dbReference type="Gene3D" id="3.30.560.10">
    <property type="entry name" value="Glucose Oxidase, domain 3"/>
    <property type="match status" value="1"/>
</dbReference>
<feature type="binding site" evidence="2">
    <location>
        <begin position="126"/>
        <end position="129"/>
    </location>
    <ligand>
        <name>FAD</name>
        <dbReference type="ChEBI" id="CHEBI:57692"/>
    </ligand>
</feature>
<dbReference type="InterPro" id="IPR000172">
    <property type="entry name" value="GMC_OxRdtase_N"/>
</dbReference>
<evidence type="ECO:0000256" key="3">
    <source>
        <dbReference type="SAM" id="SignalP"/>
    </source>
</evidence>
<keyword evidence="6" id="KW-1185">Reference proteome</keyword>
<proteinExistence type="inferred from homology"/>
<comment type="similarity">
    <text evidence="1">Belongs to the GMC oxidoreductase family.</text>
</comment>
<evidence type="ECO:0000259" key="4">
    <source>
        <dbReference type="PROSITE" id="PS00624"/>
    </source>
</evidence>
<organism evidence="5 6">
    <name type="scientific">Diploptera punctata</name>
    <name type="common">Pacific beetle cockroach</name>
    <dbReference type="NCBI Taxonomy" id="6984"/>
    <lineage>
        <taxon>Eukaryota</taxon>
        <taxon>Metazoa</taxon>
        <taxon>Ecdysozoa</taxon>
        <taxon>Arthropoda</taxon>
        <taxon>Hexapoda</taxon>
        <taxon>Insecta</taxon>
        <taxon>Pterygota</taxon>
        <taxon>Neoptera</taxon>
        <taxon>Polyneoptera</taxon>
        <taxon>Dictyoptera</taxon>
        <taxon>Blattodea</taxon>
        <taxon>Blaberoidea</taxon>
        <taxon>Blaberidae</taxon>
        <taxon>Diplopterinae</taxon>
        <taxon>Diploptera</taxon>
    </lineage>
</organism>
<comment type="caution">
    <text evidence="5">The sequence shown here is derived from an EMBL/GenBank/DDBJ whole genome shotgun (WGS) entry which is preliminary data.</text>
</comment>
<dbReference type="Proteomes" id="UP001233999">
    <property type="component" value="Unassembled WGS sequence"/>
</dbReference>
<dbReference type="InterPro" id="IPR012132">
    <property type="entry name" value="GMC_OxRdtase"/>
</dbReference>
<protein>
    <recommendedName>
        <fullName evidence="4">Glucose-methanol-choline oxidoreductase N-terminal domain-containing protein</fullName>
    </recommendedName>
</protein>
<dbReference type="PANTHER" id="PTHR11552:SF154">
    <property type="entry name" value="FI04917P"/>
    <property type="match status" value="1"/>
</dbReference>